<protein>
    <submittedName>
        <fullName evidence="2">Uncharacterized protein</fullName>
    </submittedName>
</protein>
<evidence type="ECO:0000313" key="3">
    <source>
        <dbReference type="Proteomes" id="UP000824120"/>
    </source>
</evidence>
<feature type="region of interest" description="Disordered" evidence="1">
    <location>
        <begin position="17"/>
        <end position="43"/>
    </location>
</feature>
<dbReference type="OrthoDB" id="10549666at2759"/>
<keyword evidence="3" id="KW-1185">Reference proteome</keyword>
<name>A0A9J5YVS2_SOLCO</name>
<reference evidence="2 3" key="1">
    <citation type="submission" date="2020-09" db="EMBL/GenBank/DDBJ databases">
        <title>De no assembly of potato wild relative species, Solanum commersonii.</title>
        <authorList>
            <person name="Cho K."/>
        </authorList>
    </citation>
    <scope>NUCLEOTIDE SEQUENCE [LARGE SCALE GENOMIC DNA]</scope>
    <source>
        <strain evidence="2">LZ3.2</strain>
        <tissue evidence="2">Leaf</tissue>
    </source>
</reference>
<dbReference type="AlphaFoldDB" id="A0A9J5YVS2"/>
<comment type="caution">
    <text evidence="2">The sequence shown here is derived from an EMBL/GenBank/DDBJ whole genome shotgun (WGS) entry which is preliminary data.</text>
</comment>
<proteinExistence type="predicted"/>
<evidence type="ECO:0000256" key="1">
    <source>
        <dbReference type="SAM" id="MobiDB-lite"/>
    </source>
</evidence>
<accession>A0A9J5YVS2</accession>
<organism evidence="2 3">
    <name type="scientific">Solanum commersonii</name>
    <name type="common">Commerson's wild potato</name>
    <name type="synonym">Commerson's nightshade</name>
    <dbReference type="NCBI Taxonomy" id="4109"/>
    <lineage>
        <taxon>Eukaryota</taxon>
        <taxon>Viridiplantae</taxon>
        <taxon>Streptophyta</taxon>
        <taxon>Embryophyta</taxon>
        <taxon>Tracheophyta</taxon>
        <taxon>Spermatophyta</taxon>
        <taxon>Magnoliopsida</taxon>
        <taxon>eudicotyledons</taxon>
        <taxon>Gunneridae</taxon>
        <taxon>Pentapetalae</taxon>
        <taxon>asterids</taxon>
        <taxon>lamiids</taxon>
        <taxon>Solanales</taxon>
        <taxon>Solanaceae</taxon>
        <taxon>Solanoideae</taxon>
        <taxon>Solaneae</taxon>
        <taxon>Solanum</taxon>
    </lineage>
</organism>
<sequence length="76" mass="8293">MKLNKLIYYNEDLVGGANQQGPNDQDVAANADQVGGANDHDGAVNELNEYVDQLSDRIDKIDESADSDNLLMLNNI</sequence>
<evidence type="ECO:0000313" key="2">
    <source>
        <dbReference type="EMBL" id="KAG5602966.1"/>
    </source>
</evidence>
<gene>
    <name evidence="2" type="ORF">H5410_034336</name>
</gene>
<dbReference type="EMBL" id="JACXVP010000006">
    <property type="protein sequence ID" value="KAG5602966.1"/>
    <property type="molecule type" value="Genomic_DNA"/>
</dbReference>
<dbReference type="Proteomes" id="UP000824120">
    <property type="component" value="Chromosome 6"/>
</dbReference>